<proteinExistence type="predicted"/>
<dbReference type="SUPFAM" id="SSF103473">
    <property type="entry name" value="MFS general substrate transporter"/>
    <property type="match status" value="1"/>
</dbReference>
<feature type="transmembrane region" description="Helical" evidence="6">
    <location>
        <begin position="228"/>
        <end position="253"/>
    </location>
</feature>
<dbReference type="PROSITE" id="PS50850">
    <property type="entry name" value="MFS"/>
    <property type="match status" value="1"/>
</dbReference>
<organism evidence="9 10">
    <name type="scientific">Skeletonema marinoi</name>
    <dbReference type="NCBI Taxonomy" id="267567"/>
    <lineage>
        <taxon>Eukaryota</taxon>
        <taxon>Sar</taxon>
        <taxon>Stramenopiles</taxon>
        <taxon>Ochrophyta</taxon>
        <taxon>Bacillariophyta</taxon>
        <taxon>Coscinodiscophyceae</taxon>
        <taxon>Thalassiosirophycidae</taxon>
        <taxon>Thalassiosirales</taxon>
        <taxon>Skeletonemataceae</taxon>
        <taxon>Skeletonema</taxon>
        <taxon>Skeletonema marinoi-dohrnii complex</taxon>
    </lineage>
</organism>
<protein>
    <submittedName>
        <fullName evidence="9">MFS transporter</fullName>
    </submittedName>
</protein>
<dbReference type="InterPro" id="IPR020846">
    <property type="entry name" value="MFS_dom"/>
</dbReference>
<dbReference type="InterPro" id="IPR011701">
    <property type="entry name" value="MFS"/>
</dbReference>
<dbReference type="PANTHER" id="PTHR23510:SF3">
    <property type="entry name" value="MAJOR FACILITATOR SUPERFAMILY DOMAIN-CONTAINING PROTEIN 8"/>
    <property type="match status" value="1"/>
</dbReference>
<keyword evidence="3 6" id="KW-0812">Transmembrane</keyword>
<reference evidence="9" key="1">
    <citation type="submission" date="2023-06" db="EMBL/GenBank/DDBJ databases">
        <title>Survivors Of The Sea: Transcriptome response of Skeletonema marinoi to long-term dormancy.</title>
        <authorList>
            <person name="Pinder M.I.M."/>
            <person name="Kourtchenko O."/>
            <person name="Robertson E.K."/>
            <person name="Larsson T."/>
            <person name="Maumus F."/>
            <person name="Osuna-Cruz C.M."/>
            <person name="Vancaester E."/>
            <person name="Stenow R."/>
            <person name="Vandepoele K."/>
            <person name="Ploug H."/>
            <person name="Bruchert V."/>
            <person name="Godhe A."/>
            <person name="Topel M."/>
        </authorList>
    </citation>
    <scope>NUCLEOTIDE SEQUENCE</scope>
    <source>
        <strain evidence="9">R05AC</strain>
    </source>
</reference>
<evidence type="ECO:0000259" key="8">
    <source>
        <dbReference type="PROSITE" id="PS50850"/>
    </source>
</evidence>
<evidence type="ECO:0000256" key="5">
    <source>
        <dbReference type="ARBA" id="ARBA00023136"/>
    </source>
</evidence>
<dbReference type="Gene3D" id="1.20.1250.20">
    <property type="entry name" value="MFS general substrate transporter like domains"/>
    <property type="match status" value="1"/>
</dbReference>
<keyword evidence="7" id="KW-0732">Signal</keyword>
<keyword evidence="5 6" id="KW-0472">Membrane</keyword>
<evidence type="ECO:0000256" key="1">
    <source>
        <dbReference type="ARBA" id="ARBA00004127"/>
    </source>
</evidence>
<comment type="caution">
    <text evidence="9">The sequence shown here is derived from an EMBL/GenBank/DDBJ whole genome shotgun (WGS) entry which is preliminary data.</text>
</comment>
<evidence type="ECO:0000313" key="9">
    <source>
        <dbReference type="EMBL" id="KAK1743157.1"/>
    </source>
</evidence>
<evidence type="ECO:0000256" key="6">
    <source>
        <dbReference type="SAM" id="Phobius"/>
    </source>
</evidence>
<keyword evidence="2" id="KW-0813">Transport</keyword>
<dbReference type="InterPro" id="IPR036259">
    <property type="entry name" value="MFS_trans_sf"/>
</dbReference>
<keyword evidence="4 6" id="KW-1133">Transmembrane helix</keyword>
<dbReference type="PANTHER" id="PTHR23510">
    <property type="entry name" value="INNER MEMBRANE TRANSPORT PROTEIN YAJR"/>
    <property type="match status" value="1"/>
</dbReference>
<feature type="transmembrane region" description="Helical" evidence="6">
    <location>
        <begin position="414"/>
        <end position="436"/>
    </location>
</feature>
<feature type="transmembrane region" description="Helical" evidence="6">
    <location>
        <begin position="44"/>
        <end position="65"/>
    </location>
</feature>
<sequence length="547" mass="60665">MEKGLIISVFILTLINITDSLTNSVVTPSLVFYVTEVGGTMEQYGLISSIPFFSMMLMMSFYGVWVDSNGNKYKTPYAASFAFGGLGSILYFLAELLPSGAWAVYTILLGRFITGLGAAGRTLAYSYVATAIPRDQQRTILTILSLSRSIGMLLGPLMNLFVVKIDSSVSIFHYTIPLNPRNSAGLVLAAGELFLFILTSLLLQEPPPKKEKPLTEDAEPTKVGGKELFAAVTHFDLLFPSFIMFVLICNFTLYQVALPPVAADLFGWTPLEISYLMSIQAIVIFFGMIVAMYASIRGITDFTMIALGNSAFVFGGIATVLWWKRESATILQFIVSIVIVSFAYPLMGPANRSKFTRAVHSRPELEDSIGLLQSFFNQALSIGGFLSPNFVAKFVLKDTAAINSSDDGHELTPWAWYVSISALVVIAGLLYEEFILGKNELGLMKSEPEQESEGETICSGETTRLLSGKRASGKRRSSIVEINRTFNRKYEVDRRHSLETAGIPNPVDTAYERELQNQLTQDKQEWERLLELDEEMEMTEEEIHNNL</sequence>
<feature type="transmembrane region" description="Helical" evidence="6">
    <location>
        <begin position="329"/>
        <end position="347"/>
    </location>
</feature>
<evidence type="ECO:0000256" key="3">
    <source>
        <dbReference type="ARBA" id="ARBA00022692"/>
    </source>
</evidence>
<feature type="transmembrane region" description="Helical" evidence="6">
    <location>
        <begin position="100"/>
        <end position="119"/>
    </location>
</feature>
<evidence type="ECO:0000313" key="10">
    <source>
        <dbReference type="Proteomes" id="UP001224775"/>
    </source>
</evidence>
<feature type="domain" description="Major facilitator superfamily (MFS) profile" evidence="8">
    <location>
        <begin position="8"/>
        <end position="440"/>
    </location>
</feature>
<evidence type="ECO:0000256" key="2">
    <source>
        <dbReference type="ARBA" id="ARBA00022448"/>
    </source>
</evidence>
<keyword evidence="10" id="KW-1185">Reference proteome</keyword>
<evidence type="ECO:0000256" key="4">
    <source>
        <dbReference type="ARBA" id="ARBA00022989"/>
    </source>
</evidence>
<dbReference type="Pfam" id="PF07690">
    <property type="entry name" value="MFS_1"/>
    <property type="match status" value="1"/>
</dbReference>
<dbReference type="EMBL" id="JATAAI010000009">
    <property type="protein sequence ID" value="KAK1743157.1"/>
    <property type="molecule type" value="Genomic_DNA"/>
</dbReference>
<gene>
    <name evidence="9" type="ORF">QTG54_005778</name>
</gene>
<dbReference type="GO" id="GO:0012505">
    <property type="term" value="C:endomembrane system"/>
    <property type="evidence" value="ECO:0007669"/>
    <property type="project" value="UniProtKB-SubCell"/>
</dbReference>
<dbReference type="AlphaFoldDB" id="A0AAD9DDC3"/>
<feature type="transmembrane region" description="Helical" evidence="6">
    <location>
        <begin position="77"/>
        <end position="94"/>
    </location>
</feature>
<feature type="signal peptide" evidence="7">
    <location>
        <begin position="1"/>
        <end position="20"/>
    </location>
</feature>
<name>A0AAD9DDC3_9STRA</name>
<feature type="chain" id="PRO_5042148893" evidence="7">
    <location>
        <begin position="21"/>
        <end position="547"/>
    </location>
</feature>
<feature type="transmembrane region" description="Helical" evidence="6">
    <location>
        <begin position="273"/>
        <end position="295"/>
    </location>
</feature>
<feature type="transmembrane region" description="Helical" evidence="6">
    <location>
        <begin position="183"/>
        <end position="203"/>
    </location>
</feature>
<comment type="subcellular location">
    <subcellularLocation>
        <location evidence="1">Endomembrane system</location>
        <topology evidence="1">Multi-pass membrane protein</topology>
    </subcellularLocation>
</comment>
<feature type="transmembrane region" description="Helical" evidence="6">
    <location>
        <begin position="140"/>
        <end position="163"/>
    </location>
</feature>
<feature type="transmembrane region" description="Helical" evidence="6">
    <location>
        <begin position="302"/>
        <end position="323"/>
    </location>
</feature>
<dbReference type="InterPro" id="IPR051068">
    <property type="entry name" value="MFS_Domain-Containing_Protein"/>
</dbReference>
<dbReference type="GO" id="GO:0022857">
    <property type="term" value="F:transmembrane transporter activity"/>
    <property type="evidence" value="ECO:0007669"/>
    <property type="project" value="InterPro"/>
</dbReference>
<accession>A0AAD9DDC3</accession>
<dbReference type="Proteomes" id="UP001224775">
    <property type="component" value="Unassembled WGS sequence"/>
</dbReference>
<evidence type="ECO:0000256" key="7">
    <source>
        <dbReference type="SAM" id="SignalP"/>
    </source>
</evidence>